<feature type="transmembrane region" description="Helical" evidence="1">
    <location>
        <begin position="7"/>
        <end position="27"/>
    </location>
</feature>
<gene>
    <name evidence="2" type="ORF">MGWOODY_Smn952</name>
</gene>
<keyword evidence="1" id="KW-1133">Transmembrane helix</keyword>
<organism evidence="2">
    <name type="scientific">hydrothermal vent metagenome</name>
    <dbReference type="NCBI Taxonomy" id="652676"/>
    <lineage>
        <taxon>unclassified sequences</taxon>
        <taxon>metagenomes</taxon>
        <taxon>ecological metagenomes</taxon>
    </lineage>
</organism>
<accession>A0A160TMH5</accession>
<dbReference type="EMBL" id="CZQE01000202">
    <property type="protein sequence ID" value="CUS45024.1"/>
    <property type="molecule type" value="Genomic_DNA"/>
</dbReference>
<sequence>MTRSRAVRILFIVSLVAAAIQFGYLFATTDIIAHKGAGTVLPFPILILAIGVFSIWFAGLARKREYLRP</sequence>
<keyword evidence="1" id="KW-0812">Transmembrane</keyword>
<proteinExistence type="predicted"/>
<keyword evidence="1" id="KW-0472">Membrane</keyword>
<feature type="transmembrane region" description="Helical" evidence="1">
    <location>
        <begin position="39"/>
        <end position="61"/>
    </location>
</feature>
<reference evidence="2" key="1">
    <citation type="submission" date="2015-10" db="EMBL/GenBank/DDBJ databases">
        <authorList>
            <person name="Gilbert D.G."/>
        </authorList>
    </citation>
    <scope>NUCLEOTIDE SEQUENCE</scope>
</reference>
<name>A0A160TMH5_9ZZZZ</name>
<protein>
    <submittedName>
        <fullName evidence="2">Uncharacterized protein</fullName>
    </submittedName>
</protein>
<evidence type="ECO:0000256" key="1">
    <source>
        <dbReference type="SAM" id="Phobius"/>
    </source>
</evidence>
<evidence type="ECO:0000313" key="2">
    <source>
        <dbReference type="EMBL" id="CUS45024.1"/>
    </source>
</evidence>
<dbReference type="AlphaFoldDB" id="A0A160TMH5"/>